<dbReference type="EMBL" id="DQID01000311">
    <property type="protein sequence ID" value="HCT15528.1"/>
    <property type="molecule type" value="Genomic_DNA"/>
</dbReference>
<comment type="cofactor">
    <cofactor evidence="1">
        <name>Mg(2+)</name>
        <dbReference type="ChEBI" id="CHEBI:18420"/>
    </cofactor>
</comment>
<keyword evidence="7" id="KW-0456">Lyase</keyword>
<dbReference type="AlphaFoldDB" id="A0A3D4T1X6"/>
<dbReference type="InterPro" id="IPR011206">
    <property type="entry name" value="Citrate_lyase_beta/mcl1/mcl2"/>
</dbReference>
<dbReference type="InterPro" id="IPR005000">
    <property type="entry name" value="Aldolase/citrate-lyase_domain"/>
</dbReference>
<keyword evidence="3 5" id="KW-0460">Magnesium</keyword>
<evidence type="ECO:0000256" key="2">
    <source>
        <dbReference type="ARBA" id="ARBA00022723"/>
    </source>
</evidence>
<dbReference type="GO" id="GO:0006107">
    <property type="term" value="P:oxaloacetate metabolic process"/>
    <property type="evidence" value="ECO:0007669"/>
    <property type="project" value="TreeGrafter"/>
</dbReference>
<dbReference type="SUPFAM" id="SSF51621">
    <property type="entry name" value="Phosphoenolpyruvate/pyruvate domain"/>
    <property type="match status" value="1"/>
</dbReference>
<dbReference type="STRING" id="863239.GCA_000213935_02212"/>
<dbReference type="Gene3D" id="3.20.20.60">
    <property type="entry name" value="Phosphoenolpyruvate-binding domains"/>
    <property type="match status" value="1"/>
</dbReference>
<reference evidence="7 8" key="1">
    <citation type="journal article" date="2018" name="Nat. Biotechnol.">
        <title>A standardized bacterial taxonomy based on genome phylogeny substantially revises the tree of life.</title>
        <authorList>
            <person name="Parks D.H."/>
            <person name="Chuvochina M."/>
            <person name="Waite D.W."/>
            <person name="Rinke C."/>
            <person name="Skarshewski A."/>
            <person name="Chaumeil P.A."/>
            <person name="Hugenholtz P."/>
        </authorList>
    </citation>
    <scope>NUCLEOTIDE SEQUENCE [LARGE SCALE GENOMIC DNA]</scope>
    <source>
        <strain evidence="7">UBA11247</strain>
    </source>
</reference>
<dbReference type="InterPro" id="IPR040442">
    <property type="entry name" value="Pyrv_kinase-like_dom_sf"/>
</dbReference>
<protein>
    <submittedName>
        <fullName evidence="7">CoA ester lyase</fullName>
    </submittedName>
</protein>
<evidence type="ECO:0000256" key="1">
    <source>
        <dbReference type="ARBA" id="ARBA00001946"/>
    </source>
</evidence>
<name>A0A3D4T1X6_9CORY</name>
<evidence type="ECO:0000313" key="8">
    <source>
        <dbReference type="Proteomes" id="UP000261739"/>
    </source>
</evidence>
<evidence type="ECO:0000256" key="3">
    <source>
        <dbReference type="ARBA" id="ARBA00022842"/>
    </source>
</evidence>
<dbReference type="GO" id="GO:0000287">
    <property type="term" value="F:magnesium ion binding"/>
    <property type="evidence" value="ECO:0007669"/>
    <property type="project" value="TreeGrafter"/>
</dbReference>
<evidence type="ECO:0000259" key="6">
    <source>
        <dbReference type="Pfam" id="PF03328"/>
    </source>
</evidence>
<dbReference type="RefSeq" id="WP_273053043.1">
    <property type="nucleotide sequence ID" value="NZ_DAITTW010000028.1"/>
</dbReference>
<keyword evidence="2 5" id="KW-0479">Metal-binding</keyword>
<proteinExistence type="predicted"/>
<organism evidence="7 8">
    <name type="scientific">Corynebacterium nuruki</name>
    <dbReference type="NCBI Taxonomy" id="1032851"/>
    <lineage>
        <taxon>Bacteria</taxon>
        <taxon>Bacillati</taxon>
        <taxon>Actinomycetota</taxon>
        <taxon>Actinomycetes</taxon>
        <taxon>Mycobacteriales</taxon>
        <taxon>Corynebacteriaceae</taxon>
        <taxon>Corynebacterium</taxon>
    </lineage>
</organism>
<feature type="binding site" evidence="5">
    <location>
        <position position="149"/>
    </location>
    <ligand>
        <name>Mg(2+)</name>
        <dbReference type="ChEBI" id="CHEBI:18420"/>
    </ligand>
</feature>
<feature type="binding site" evidence="4">
    <location>
        <position position="68"/>
    </location>
    <ligand>
        <name>substrate</name>
    </ligand>
</feature>
<dbReference type="PANTHER" id="PTHR32308">
    <property type="entry name" value="LYASE BETA SUBUNIT, PUTATIVE (AFU_ORTHOLOGUE AFUA_4G13030)-RELATED"/>
    <property type="match status" value="1"/>
</dbReference>
<gene>
    <name evidence="7" type="ORF">DIW82_12310</name>
</gene>
<dbReference type="InterPro" id="IPR015813">
    <property type="entry name" value="Pyrv/PenolPyrv_kinase-like_dom"/>
</dbReference>
<feature type="binding site" evidence="4">
    <location>
        <position position="123"/>
    </location>
    <ligand>
        <name>substrate</name>
    </ligand>
</feature>
<dbReference type="Pfam" id="PF03328">
    <property type="entry name" value="HpcH_HpaI"/>
    <property type="match status" value="1"/>
</dbReference>
<sequence>MTGHWTPPGPALLFAPADRPERFAKAADRSDAVILDLEDGCRAENRATARRDIVAAGEYLDPGRTIVRINPPGTPDFADDVAAVADSPFTTVMLPKAEGAATVDALAAAHPAAAAWRVIALVETPRGVLDLGSLVDHPQVDALFWGAEDLTAALGGTASRYSGDEVPTPGGGASGHPGGYREVPRLTRSLVLLHAAAAGKAALDSIHADTADRAGASAEAVDAAASGFAATVAIHPGLVPVIRDAYRPDPDRLAWARRVVAGAAENSGAFAVDGEMIDAPLRRQAELILSRTSDNTGADRS</sequence>
<comment type="caution">
    <text evidence="7">The sequence shown here is derived from an EMBL/GenBank/DDBJ whole genome shotgun (WGS) entry which is preliminary data.</text>
</comment>
<accession>A0A3D4T1X6</accession>
<evidence type="ECO:0000256" key="5">
    <source>
        <dbReference type="PIRSR" id="PIRSR015582-2"/>
    </source>
</evidence>
<dbReference type="PANTHER" id="PTHR32308:SF10">
    <property type="entry name" value="CITRATE LYASE SUBUNIT BETA"/>
    <property type="match status" value="1"/>
</dbReference>
<dbReference type="PIRSF" id="PIRSF015582">
    <property type="entry name" value="Cit_lyase_B"/>
    <property type="match status" value="1"/>
</dbReference>
<evidence type="ECO:0000313" key="7">
    <source>
        <dbReference type="EMBL" id="HCT15528.1"/>
    </source>
</evidence>
<dbReference type="Proteomes" id="UP000261739">
    <property type="component" value="Unassembled WGS sequence"/>
</dbReference>
<dbReference type="GO" id="GO:0016829">
    <property type="term" value="F:lyase activity"/>
    <property type="evidence" value="ECO:0007669"/>
    <property type="project" value="UniProtKB-KW"/>
</dbReference>
<feature type="domain" description="HpcH/HpaI aldolase/citrate lyase" evidence="6">
    <location>
        <begin position="12"/>
        <end position="236"/>
    </location>
</feature>
<evidence type="ECO:0000256" key="4">
    <source>
        <dbReference type="PIRSR" id="PIRSR015582-1"/>
    </source>
</evidence>
<feature type="binding site" evidence="5">
    <location>
        <position position="123"/>
    </location>
    <ligand>
        <name>Mg(2+)</name>
        <dbReference type="ChEBI" id="CHEBI:18420"/>
    </ligand>
</feature>